<proteinExistence type="predicted"/>
<comment type="caution">
    <text evidence="9">The sequence shown here is derived from an EMBL/GenBank/DDBJ whole genome shotgun (WGS) entry which is preliminary data.</text>
</comment>
<dbReference type="Pfam" id="PF04647">
    <property type="entry name" value="AgrB"/>
    <property type="match status" value="1"/>
</dbReference>
<feature type="transmembrane region" description="Helical" evidence="8">
    <location>
        <begin position="57"/>
        <end position="76"/>
    </location>
</feature>
<keyword evidence="10" id="KW-1185">Reference proteome</keyword>
<keyword evidence="3" id="KW-0645">Protease</keyword>
<protein>
    <submittedName>
        <fullName evidence="9">Accessory gene regulator B family protein</fullName>
    </submittedName>
</protein>
<sequence length="186" mass="21237">MVNKISSKICTSLIQNKIINEDDLEIYMYGLTMLLITIGELIGLVLLGVIFGWLKEIIFFTIIFFFMRLQAGGYHASTPMRCFLSFAVLSNVPIFLLKNIDLIRNPIILIIMLLIALIIFIKLAPQDTVNKPLDEDEKKIYKKRTFITYFVEVAVIIALFMINKDLNIYCYIGSAAIFIEAVSLLI</sequence>
<reference evidence="9 10" key="1">
    <citation type="submission" date="2020-08" db="EMBL/GenBank/DDBJ databases">
        <title>A Genomic Blueprint of the Chicken Gut Microbiome.</title>
        <authorList>
            <person name="Gilroy R."/>
            <person name="Ravi A."/>
            <person name="Getino M."/>
            <person name="Pursley I."/>
            <person name="Horton D.L."/>
            <person name="Alikhan N.-F."/>
            <person name="Baker D."/>
            <person name="Gharbi K."/>
            <person name="Hall N."/>
            <person name="Watson M."/>
            <person name="Adriaenssens E.M."/>
            <person name="Foster-Nyarko E."/>
            <person name="Jarju S."/>
            <person name="Secka A."/>
            <person name="Antonio M."/>
            <person name="Oren A."/>
            <person name="Chaudhuri R."/>
            <person name="La Ragione R.M."/>
            <person name="Hildebrand F."/>
            <person name="Pallen M.J."/>
        </authorList>
    </citation>
    <scope>NUCLEOTIDE SEQUENCE [LARGE SCALE GENOMIC DNA]</scope>
    <source>
        <strain evidence="9 10">N37</strain>
    </source>
</reference>
<gene>
    <name evidence="9" type="ORF">H9637_02225</name>
</gene>
<keyword evidence="2" id="KW-0673">Quorum sensing</keyword>
<organism evidence="9 10">
    <name type="scientific">Clostridium faecium</name>
    <dbReference type="NCBI Taxonomy" id="2762223"/>
    <lineage>
        <taxon>Bacteria</taxon>
        <taxon>Bacillati</taxon>
        <taxon>Bacillota</taxon>
        <taxon>Clostridia</taxon>
        <taxon>Eubacteriales</taxon>
        <taxon>Clostridiaceae</taxon>
        <taxon>Clostridium</taxon>
    </lineage>
</organism>
<name>A0ABR8YP02_9CLOT</name>
<evidence type="ECO:0000256" key="1">
    <source>
        <dbReference type="ARBA" id="ARBA00022475"/>
    </source>
</evidence>
<evidence type="ECO:0000256" key="8">
    <source>
        <dbReference type="SAM" id="Phobius"/>
    </source>
</evidence>
<keyword evidence="4 8" id="KW-0812">Transmembrane</keyword>
<evidence type="ECO:0000256" key="4">
    <source>
        <dbReference type="ARBA" id="ARBA00022692"/>
    </source>
</evidence>
<evidence type="ECO:0000256" key="5">
    <source>
        <dbReference type="ARBA" id="ARBA00022801"/>
    </source>
</evidence>
<dbReference type="RefSeq" id="WP_191738843.1">
    <property type="nucleotide sequence ID" value="NZ_JACSQB010000019.1"/>
</dbReference>
<evidence type="ECO:0000313" key="9">
    <source>
        <dbReference type="EMBL" id="MBD8045867.1"/>
    </source>
</evidence>
<dbReference type="InterPro" id="IPR006741">
    <property type="entry name" value="AgrB"/>
</dbReference>
<feature type="transmembrane region" description="Helical" evidence="8">
    <location>
        <begin position="168"/>
        <end position="185"/>
    </location>
</feature>
<evidence type="ECO:0000256" key="2">
    <source>
        <dbReference type="ARBA" id="ARBA00022654"/>
    </source>
</evidence>
<dbReference type="SMART" id="SM00793">
    <property type="entry name" value="AgrB"/>
    <property type="match status" value="1"/>
</dbReference>
<keyword evidence="1" id="KW-1003">Cell membrane</keyword>
<dbReference type="Proteomes" id="UP000627166">
    <property type="component" value="Unassembled WGS sequence"/>
</dbReference>
<evidence type="ECO:0000313" key="10">
    <source>
        <dbReference type="Proteomes" id="UP000627166"/>
    </source>
</evidence>
<feature type="transmembrane region" description="Helical" evidence="8">
    <location>
        <begin position="26"/>
        <end position="51"/>
    </location>
</feature>
<keyword evidence="6 8" id="KW-1133">Transmembrane helix</keyword>
<keyword evidence="7 8" id="KW-0472">Membrane</keyword>
<feature type="transmembrane region" description="Helical" evidence="8">
    <location>
        <begin position="106"/>
        <end position="125"/>
    </location>
</feature>
<feature type="transmembrane region" description="Helical" evidence="8">
    <location>
        <begin position="146"/>
        <end position="162"/>
    </location>
</feature>
<evidence type="ECO:0000256" key="7">
    <source>
        <dbReference type="ARBA" id="ARBA00023136"/>
    </source>
</evidence>
<keyword evidence="5" id="KW-0378">Hydrolase</keyword>
<dbReference type="EMBL" id="JACSQB010000019">
    <property type="protein sequence ID" value="MBD8045867.1"/>
    <property type="molecule type" value="Genomic_DNA"/>
</dbReference>
<accession>A0ABR8YP02</accession>
<evidence type="ECO:0000256" key="6">
    <source>
        <dbReference type="ARBA" id="ARBA00022989"/>
    </source>
</evidence>
<evidence type="ECO:0000256" key="3">
    <source>
        <dbReference type="ARBA" id="ARBA00022670"/>
    </source>
</evidence>